<dbReference type="PANTHER" id="PTHR36195">
    <property type="entry name" value="DOMAIN PROTEIN, PUTATIVE (AFU_ORTHOLOGUE AFUA_5G01990)-RELATED-RELATED"/>
    <property type="match status" value="1"/>
</dbReference>
<protein>
    <submittedName>
        <fullName evidence="2">Uncharacterized protein</fullName>
    </submittedName>
</protein>
<dbReference type="OrthoDB" id="3682664at2759"/>
<dbReference type="Pfam" id="PF04681">
    <property type="entry name" value="Bys1"/>
    <property type="match status" value="1"/>
</dbReference>
<dbReference type="AlphaFoldDB" id="A0A6A5Y7E3"/>
<dbReference type="EMBL" id="ML978066">
    <property type="protein sequence ID" value="KAF2020720.1"/>
    <property type="molecule type" value="Genomic_DNA"/>
</dbReference>
<dbReference type="Proteomes" id="UP000799778">
    <property type="component" value="Unassembled WGS sequence"/>
</dbReference>
<sequence length="161" mass="17109">MLHLLLPTLLSTLLLLTTPTHATNSTILVKNNCPFPLYITSVSSTVGPTIPLGGGGGTWTEPQHKDPLTGIAIKVAVAQDALYASKPVLTFGYTVDYGVPDVYYDLTTTYGFAEELRGKKIAVKGDEGKGVPGITWEGAPPGEQQTKRFVGTTDLTLEVCS</sequence>
<name>A0A6A5Y7E3_9PLEO</name>
<dbReference type="InterPro" id="IPR006771">
    <property type="entry name" value="CetA-like"/>
</dbReference>
<dbReference type="RefSeq" id="XP_033389059.1">
    <property type="nucleotide sequence ID" value="XM_033525601.1"/>
</dbReference>
<dbReference type="PANTHER" id="PTHR36195:SF4">
    <property type="entry name" value="DOMAIN PROTEIN, PUTATIVE (AFU_ORTHOLOGUE AFUA_5G01990)-RELATED"/>
    <property type="match status" value="1"/>
</dbReference>
<reference evidence="2" key="1">
    <citation type="journal article" date="2020" name="Stud. Mycol.">
        <title>101 Dothideomycetes genomes: a test case for predicting lifestyles and emergence of pathogens.</title>
        <authorList>
            <person name="Haridas S."/>
            <person name="Albert R."/>
            <person name="Binder M."/>
            <person name="Bloem J."/>
            <person name="Labutti K."/>
            <person name="Salamov A."/>
            <person name="Andreopoulos B."/>
            <person name="Baker S."/>
            <person name="Barry K."/>
            <person name="Bills G."/>
            <person name="Bluhm B."/>
            <person name="Cannon C."/>
            <person name="Castanera R."/>
            <person name="Culley D."/>
            <person name="Daum C."/>
            <person name="Ezra D."/>
            <person name="Gonzalez J."/>
            <person name="Henrissat B."/>
            <person name="Kuo A."/>
            <person name="Liang C."/>
            <person name="Lipzen A."/>
            <person name="Lutzoni F."/>
            <person name="Magnuson J."/>
            <person name="Mondo S."/>
            <person name="Nolan M."/>
            <person name="Ohm R."/>
            <person name="Pangilinan J."/>
            <person name="Park H.-J."/>
            <person name="Ramirez L."/>
            <person name="Alfaro M."/>
            <person name="Sun H."/>
            <person name="Tritt A."/>
            <person name="Yoshinaga Y."/>
            <person name="Zwiers L.-H."/>
            <person name="Turgeon B."/>
            <person name="Goodwin S."/>
            <person name="Spatafora J."/>
            <person name="Crous P."/>
            <person name="Grigoriev I."/>
        </authorList>
    </citation>
    <scope>NUCLEOTIDE SEQUENCE</scope>
    <source>
        <strain evidence="2">CBS 175.79</strain>
    </source>
</reference>
<gene>
    <name evidence="2" type="ORF">BU24DRAFT_403801</name>
</gene>
<accession>A0A6A5Y7E3</accession>
<evidence type="ECO:0000256" key="1">
    <source>
        <dbReference type="SAM" id="SignalP"/>
    </source>
</evidence>
<feature type="chain" id="PRO_5025455562" evidence="1">
    <location>
        <begin position="23"/>
        <end position="161"/>
    </location>
</feature>
<keyword evidence="1" id="KW-0732">Signal</keyword>
<keyword evidence="3" id="KW-1185">Reference proteome</keyword>
<organism evidence="2 3">
    <name type="scientific">Aaosphaeria arxii CBS 175.79</name>
    <dbReference type="NCBI Taxonomy" id="1450172"/>
    <lineage>
        <taxon>Eukaryota</taxon>
        <taxon>Fungi</taxon>
        <taxon>Dikarya</taxon>
        <taxon>Ascomycota</taxon>
        <taxon>Pezizomycotina</taxon>
        <taxon>Dothideomycetes</taxon>
        <taxon>Pleosporomycetidae</taxon>
        <taxon>Pleosporales</taxon>
        <taxon>Pleosporales incertae sedis</taxon>
        <taxon>Aaosphaeria</taxon>
    </lineage>
</organism>
<evidence type="ECO:0000313" key="3">
    <source>
        <dbReference type="Proteomes" id="UP000799778"/>
    </source>
</evidence>
<feature type="signal peptide" evidence="1">
    <location>
        <begin position="1"/>
        <end position="22"/>
    </location>
</feature>
<proteinExistence type="predicted"/>
<dbReference type="GeneID" id="54282998"/>
<evidence type="ECO:0000313" key="2">
    <source>
        <dbReference type="EMBL" id="KAF2020720.1"/>
    </source>
</evidence>